<dbReference type="HOGENOM" id="CLU_1078673_0_0_1"/>
<dbReference type="EMBL" id="AMQN01002439">
    <property type="status" value="NOT_ANNOTATED_CDS"/>
    <property type="molecule type" value="Genomic_DNA"/>
</dbReference>
<dbReference type="EMBL" id="KB309217">
    <property type="protein sequence ID" value="ELT95111.1"/>
    <property type="molecule type" value="Genomic_DNA"/>
</dbReference>
<reference evidence="3" key="3">
    <citation type="submission" date="2015-06" db="UniProtKB">
        <authorList>
            <consortium name="EnsemblMetazoa"/>
        </authorList>
    </citation>
    <scope>IDENTIFICATION</scope>
</reference>
<dbReference type="Proteomes" id="UP000014760">
    <property type="component" value="Unassembled WGS sequence"/>
</dbReference>
<evidence type="ECO:0000313" key="2">
    <source>
        <dbReference type="EMBL" id="ELT95111.1"/>
    </source>
</evidence>
<gene>
    <name evidence="2" type="ORF">CAPTEDRAFT_202997</name>
</gene>
<accession>R7TUG1</accession>
<keyword evidence="4" id="KW-1185">Reference proteome</keyword>
<evidence type="ECO:0000256" key="1">
    <source>
        <dbReference type="SAM" id="MobiDB-lite"/>
    </source>
</evidence>
<evidence type="ECO:0000313" key="3">
    <source>
        <dbReference type="EnsemblMetazoa" id="CapteP202997"/>
    </source>
</evidence>
<evidence type="ECO:0000313" key="4">
    <source>
        <dbReference type="Proteomes" id="UP000014760"/>
    </source>
</evidence>
<reference evidence="2 4" key="2">
    <citation type="journal article" date="2013" name="Nature">
        <title>Insights into bilaterian evolution from three spiralian genomes.</title>
        <authorList>
            <person name="Simakov O."/>
            <person name="Marletaz F."/>
            <person name="Cho S.J."/>
            <person name="Edsinger-Gonzales E."/>
            <person name="Havlak P."/>
            <person name="Hellsten U."/>
            <person name="Kuo D.H."/>
            <person name="Larsson T."/>
            <person name="Lv J."/>
            <person name="Arendt D."/>
            <person name="Savage R."/>
            <person name="Osoegawa K."/>
            <person name="de Jong P."/>
            <person name="Grimwood J."/>
            <person name="Chapman J.A."/>
            <person name="Shapiro H."/>
            <person name="Aerts A."/>
            <person name="Otillar R.P."/>
            <person name="Terry A.Y."/>
            <person name="Boore J.L."/>
            <person name="Grigoriev I.V."/>
            <person name="Lindberg D.R."/>
            <person name="Seaver E.C."/>
            <person name="Weisblat D.A."/>
            <person name="Putnam N.H."/>
            <person name="Rokhsar D.S."/>
        </authorList>
    </citation>
    <scope>NUCLEOTIDE SEQUENCE</scope>
    <source>
        <strain evidence="2 4">I ESC-2004</strain>
    </source>
</reference>
<reference evidence="4" key="1">
    <citation type="submission" date="2012-12" db="EMBL/GenBank/DDBJ databases">
        <authorList>
            <person name="Hellsten U."/>
            <person name="Grimwood J."/>
            <person name="Chapman J.A."/>
            <person name="Shapiro H."/>
            <person name="Aerts A."/>
            <person name="Otillar R.P."/>
            <person name="Terry A.Y."/>
            <person name="Boore J.L."/>
            <person name="Simakov O."/>
            <person name="Marletaz F."/>
            <person name="Cho S.-J."/>
            <person name="Edsinger-Gonzales E."/>
            <person name="Havlak P."/>
            <person name="Kuo D.-H."/>
            <person name="Larsson T."/>
            <person name="Lv J."/>
            <person name="Arendt D."/>
            <person name="Savage R."/>
            <person name="Osoegawa K."/>
            <person name="de Jong P."/>
            <person name="Lindberg D.R."/>
            <person name="Seaver E.C."/>
            <person name="Weisblat D.A."/>
            <person name="Putnam N.H."/>
            <person name="Grigoriev I.V."/>
            <person name="Rokhsar D.S."/>
        </authorList>
    </citation>
    <scope>NUCLEOTIDE SEQUENCE</scope>
    <source>
        <strain evidence="4">I ESC-2004</strain>
    </source>
</reference>
<organism evidence="2">
    <name type="scientific">Capitella teleta</name>
    <name type="common">Polychaete worm</name>
    <dbReference type="NCBI Taxonomy" id="283909"/>
    <lineage>
        <taxon>Eukaryota</taxon>
        <taxon>Metazoa</taxon>
        <taxon>Spiralia</taxon>
        <taxon>Lophotrochozoa</taxon>
        <taxon>Annelida</taxon>
        <taxon>Polychaeta</taxon>
        <taxon>Sedentaria</taxon>
        <taxon>Scolecida</taxon>
        <taxon>Capitellidae</taxon>
        <taxon>Capitella</taxon>
    </lineage>
</organism>
<sequence length="258" mass="28436">MDEDNDSSDVHSFDLLAPISTQGGHGSEMTADSNRSLSINNTMLSRSPDQLMTKTDIIEIEISNDPGEQEIAPGKQWSNSNYFLKQILPCDPTGTFDVIEIQATEHSDNSTFPADEVSSYNQGLDSPINNILSDLGDLDEQSFDTICGGHLSTSPVNCPGHKRRASGEPYEARKQSCNSSFSSIYGSYEESEKDIFGDSYPEADHSPADADDVTHTPLIQHSFFTQESRHEGRNCGCEKQPQSASTRAYNRQYNGTYN</sequence>
<name>R7TUG1_CAPTE</name>
<feature type="region of interest" description="Disordered" evidence="1">
    <location>
        <begin position="225"/>
        <end position="258"/>
    </location>
</feature>
<proteinExistence type="predicted"/>
<protein>
    <submittedName>
        <fullName evidence="2 3">Uncharacterized protein</fullName>
    </submittedName>
</protein>
<feature type="compositionally biased region" description="Polar residues" evidence="1">
    <location>
        <begin position="240"/>
        <end position="258"/>
    </location>
</feature>
<dbReference type="AlphaFoldDB" id="R7TUG1"/>
<dbReference type="EnsemblMetazoa" id="CapteT202997">
    <property type="protein sequence ID" value="CapteP202997"/>
    <property type="gene ID" value="CapteG202997"/>
</dbReference>